<dbReference type="PANTHER" id="PTHR19384">
    <property type="entry name" value="NITRIC OXIDE SYNTHASE-RELATED"/>
    <property type="match status" value="1"/>
</dbReference>
<dbReference type="EMBL" id="GBHO01037428">
    <property type="protein sequence ID" value="JAG06176.1"/>
    <property type="molecule type" value="Transcribed_RNA"/>
</dbReference>
<dbReference type="InterPro" id="IPR008254">
    <property type="entry name" value="Flavodoxin/NO_synth"/>
</dbReference>
<sequence length="137" mass="15362">MRQNLLPGLSAHNTNSTLVSMSSRDMLFMIRRYDSTRNHVCVCMRYRSIKNIPLQLLKLAREHCVLVICSSTGNGDLPKNASKFVTIVNRVRELCDRAGREGQTLYASLLSNTHVSLLGLGDSTYDRYNAAIRVLSS</sequence>
<dbReference type="Pfam" id="PF00258">
    <property type="entry name" value="Flavodoxin_1"/>
    <property type="match status" value="1"/>
</dbReference>
<reference evidence="3" key="1">
    <citation type="journal article" date="2014" name="PLoS ONE">
        <title>Transcriptome-Based Identification of ABC Transporters in the Western Tarnished Plant Bug Lygus hesperus.</title>
        <authorList>
            <person name="Hull J.J."/>
            <person name="Chaney K."/>
            <person name="Geib S.M."/>
            <person name="Fabrick J.A."/>
            <person name="Brent C.S."/>
            <person name="Walsh D."/>
            <person name="Lavine L.C."/>
        </authorList>
    </citation>
    <scope>NUCLEOTIDE SEQUENCE</scope>
</reference>
<keyword evidence="1" id="KW-0285">Flavoprotein</keyword>
<organism evidence="3">
    <name type="scientific">Lygus hesperus</name>
    <name type="common">Western plant bug</name>
    <dbReference type="NCBI Taxonomy" id="30085"/>
    <lineage>
        <taxon>Eukaryota</taxon>
        <taxon>Metazoa</taxon>
        <taxon>Ecdysozoa</taxon>
        <taxon>Arthropoda</taxon>
        <taxon>Hexapoda</taxon>
        <taxon>Insecta</taxon>
        <taxon>Pterygota</taxon>
        <taxon>Neoptera</taxon>
        <taxon>Paraneoptera</taxon>
        <taxon>Hemiptera</taxon>
        <taxon>Heteroptera</taxon>
        <taxon>Panheteroptera</taxon>
        <taxon>Cimicomorpha</taxon>
        <taxon>Miridae</taxon>
        <taxon>Mirini</taxon>
        <taxon>Lygus</taxon>
    </lineage>
</organism>
<dbReference type="Gene3D" id="3.40.50.360">
    <property type="match status" value="1"/>
</dbReference>
<reference evidence="3" key="2">
    <citation type="submission" date="2014-07" db="EMBL/GenBank/DDBJ databases">
        <authorList>
            <person name="Hull J."/>
        </authorList>
    </citation>
    <scope>NUCLEOTIDE SEQUENCE</scope>
</reference>
<evidence type="ECO:0000313" key="3">
    <source>
        <dbReference type="EMBL" id="JAG06176.1"/>
    </source>
</evidence>
<dbReference type="GO" id="GO:0030586">
    <property type="term" value="F:[methionine synthase] reductase (NADPH) activity"/>
    <property type="evidence" value="ECO:0007669"/>
    <property type="project" value="TreeGrafter"/>
</dbReference>
<gene>
    <name evidence="3" type="primary">TAH18</name>
    <name evidence="3" type="ORF">CM83_100277</name>
</gene>
<accession>A0A0A9WFK3</accession>
<dbReference type="AlphaFoldDB" id="A0A0A9WFK3"/>
<feature type="domain" description="Flavodoxin-like" evidence="2">
    <location>
        <begin position="1"/>
        <end position="137"/>
    </location>
</feature>
<dbReference type="PANTHER" id="PTHR19384:SF84">
    <property type="entry name" value="METHIONINE SYNTHASE REDUCTASE"/>
    <property type="match status" value="1"/>
</dbReference>
<dbReference type="GO" id="GO:0009086">
    <property type="term" value="P:methionine biosynthetic process"/>
    <property type="evidence" value="ECO:0007669"/>
    <property type="project" value="TreeGrafter"/>
</dbReference>
<dbReference type="PROSITE" id="PS50902">
    <property type="entry name" value="FLAVODOXIN_LIKE"/>
    <property type="match status" value="1"/>
</dbReference>
<dbReference type="GO" id="GO:0050667">
    <property type="term" value="P:homocysteine metabolic process"/>
    <property type="evidence" value="ECO:0007669"/>
    <property type="project" value="TreeGrafter"/>
</dbReference>
<dbReference type="GO" id="GO:0050660">
    <property type="term" value="F:flavin adenine dinucleotide binding"/>
    <property type="evidence" value="ECO:0007669"/>
    <property type="project" value="TreeGrafter"/>
</dbReference>
<dbReference type="GO" id="GO:0010181">
    <property type="term" value="F:FMN binding"/>
    <property type="evidence" value="ECO:0007669"/>
    <property type="project" value="InterPro"/>
</dbReference>
<dbReference type="InterPro" id="IPR029039">
    <property type="entry name" value="Flavoprotein-like_sf"/>
</dbReference>
<name>A0A0A9WFK3_LYGHE</name>
<protein>
    <submittedName>
        <fullName evidence="3">Putative NADPH reductase TAH18</fullName>
    </submittedName>
</protein>
<proteinExistence type="predicted"/>
<evidence type="ECO:0000259" key="2">
    <source>
        <dbReference type="PROSITE" id="PS50902"/>
    </source>
</evidence>
<dbReference type="GO" id="GO:0005829">
    <property type="term" value="C:cytosol"/>
    <property type="evidence" value="ECO:0007669"/>
    <property type="project" value="TreeGrafter"/>
</dbReference>
<evidence type="ECO:0000256" key="1">
    <source>
        <dbReference type="ARBA" id="ARBA00022630"/>
    </source>
</evidence>
<dbReference type="SUPFAM" id="SSF52218">
    <property type="entry name" value="Flavoproteins"/>
    <property type="match status" value="1"/>
</dbReference>